<comment type="caution">
    <text evidence="4">The sequence shown here is derived from an EMBL/GenBank/DDBJ whole genome shotgun (WGS) entry which is preliminary data.</text>
</comment>
<gene>
    <name evidence="4" type="ORF">AFE02nite_07220</name>
</gene>
<dbReference type="SMART" id="SM00257">
    <property type="entry name" value="LysM"/>
    <property type="match status" value="2"/>
</dbReference>
<dbReference type="PROSITE" id="PS51782">
    <property type="entry name" value="LYSM"/>
    <property type="match status" value="2"/>
</dbReference>
<feature type="domain" description="LysM" evidence="3">
    <location>
        <begin position="187"/>
        <end position="243"/>
    </location>
</feature>
<reference evidence="4 5" key="1">
    <citation type="submission" date="2019-07" db="EMBL/GenBank/DDBJ databases">
        <title>Whole genome shotgun sequence of Actinotalea fermentans NBRC 105374.</title>
        <authorList>
            <person name="Hosoyama A."/>
            <person name="Uohara A."/>
            <person name="Ohji S."/>
            <person name="Ichikawa N."/>
        </authorList>
    </citation>
    <scope>NUCLEOTIDE SEQUENCE [LARGE SCALE GENOMIC DNA]</scope>
    <source>
        <strain evidence="4 5">NBRC 105374</strain>
    </source>
</reference>
<dbReference type="AlphaFoldDB" id="A0A511YUW5"/>
<feature type="compositionally biased region" description="Low complexity" evidence="1">
    <location>
        <begin position="175"/>
        <end position="188"/>
    </location>
</feature>
<keyword evidence="5" id="KW-1185">Reference proteome</keyword>
<keyword evidence="2" id="KW-0472">Membrane</keyword>
<evidence type="ECO:0000313" key="5">
    <source>
        <dbReference type="Proteomes" id="UP000321484"/>
    </source>
</evidence>
<feature type="region of interest" description="Disordered" evidence="1">
    <location>
        <begin position="296"/>
        <end position="318"/>
    </location>
</feature>
<evidence type="ECO:0000313" key="4">
    <source>
        <dbReference type="EMBL" id="GEN78988.1"/>
    </source>
</evidence>
<feature type="region of interest" description="Disordered" evidence="1">
    <location>
        <begin position="158"/>
        <end position="188"/>
    </location>
</feature>
<dbReference type="PANTHER" id="PTHR34700:SF4">
    <property type="entry name" value="PHAGE-LIKE ELEMENT PBSX PROTEIN XKDP"/>
    <property type="match status" value="1"/>
</dbReference>
<dbReference type="Gene3D" id="3.10.350.10">
    <property type="entry name" value="LysM domain"/>
    <property type="match status" value="2"/>
</dbReference>
<dbReference type="EMBL" id="BJYK01000001">
    <property type="protein sequence ID" value="GEN78988.1"/>
    <property type="molecule type" value="Genomic_DNA"/>
</dbReference>
<dbReference type="InterPro" id="IPR036779">
    <property type="entry name" value="LysM_dom_sf"/>
</dbReference>
<sequence>MKQTVENRVHRAAHPKGTEVARGLVAAAGIAGFVIGVPIALAAVAPIRVPSSAPSFEGVIDALSRPDDGNLLIDTLTVIAWLAWAAFAVPLVIELIAALRGVPTPRLPLLGPAQRLAAGLVATAGLLMTAPVATASAAAAGDPPVVSAMPRVHVQTPDRAQAPENSSPDADGANPARPASVTATTTPSVTVVRGDTLWDLAERHLGSGHRYTEIRDLNLGRPQPDGRALTDAHWIYPGWHLLLPADAVDAAAQPVLTPAPSEAAERAAADYTVVPGDTLWGISAEQLGDPQRYPEIVDLNRGRPQPDGGTLEDPDLIRPGWTLRLPEDLVSSSGLPLGTHDDAQAGLDDAPPVHNDAELGTAPPEAASGDTAANPDDGVQHDDDGTRAADDATGGRHVAEPPEDQVPAEDDNPTEVVDAHDDDADLAPRFLLGLTSLAAAGVIGELARRRRLQQRARRVGERIALPEVGSPTHRAERTLRTAEPPLTVGALKLAFSHFATRCYESERDLPRVAAVVVTPEEVTLHLSDDDDAPVPPFTATGARTWSAPHRALTSMPSADDPGRPEPFPTLVTLGHSADGTVLLNLEAAGTLTIGGDPAVAADIRRALVAELVTNDLTGRIGLVAGEDFESLARACDPARLQTAPAAAIARAADRRLSDVRNALGAAGLDDTLQARSDRLIGDVWLPVVFDSPDAPKTHPRPWMGTVVVTVHATSETGWTVTADEAGARIEPLGLHVHPQRLNAEGLRRLVELLALAPPVDNAQLQRPTPLTVEILDAAAALPPTEEADETSEAPRPTVRVELLGPVLITGLPHQAGHLSRRSTELLVYLALRGRATGPELDEALWYGERIDSQTRNSLVYRTRQRVGADVLPVVGADGIYRLGGAATTDWSDFQRHARRGLAAGLDGIDDLRSAMNLVRDRPLLGVRDADYTWAEHDVQHMISTIADVAHVLSRLLLESGRARDGLEAATKGLIVDAWSELLLDDALEAAIAADDATAADRLRRRYLEDSEMVPPRSSKH</sequence>
<dbReference type="InterPro" id="IPR052196">
    <property type="entry name" value="Bact_Kbp"/>
</dbReference>
<name>A0A511YUW5_9CELL</name>
<proteinExistence type="predicted"/>
<accession>A0A511YUW5</accession>
<feature type="compositionally biased region" description="Basic and acidic residues" evidence="1">
    <location>
        <begin position="378"/>
        <end position="400"/>
    </location>
</feature>
<evidence type="ECO:0000259" key="3">
    <source>
        <dbReference type="PROSITE" id="PS51782"/>
    </source>
</evidence>
<feature type="transmembrane region" description="Helical" evidence="2">
    <location>
        <begin position="78"/>
        <end position="99"/>
    </location>
</feature>
<dbReference type="RefSeq" id="WP_034243035.1">
    <property type="nucleotide sequence ID" value="NZ_BJYK01000001.1"/>
</dbReference>
<dbReference type="Proteomes" id="UP000321484">
    <property type="component" value="Unassembled WGS sequence"/>
</dbReference>
<feature type="region of interest" description="Disordered" evidence="1">
    <location>
        <begin position="332"/>
        <end position="419"/>
    </location>
</feature>
<organism evidence="4 5">
    <name type="scientific">Actinotalea fermentans</name>
    <dbReference type="NCBI Taxonomy" id="43671"/>
    <lineage>
        <taxon>Bacteria</taxon>
        <taxon>Bacillati</taxon>
        <taxon>Actinomycetota</taxon>
        <taxon>Actinomycetes</taxon>
        <taxon>Micrococcales</taxon>
        <taxon>Cellulomonadaceae</taxon>
        <taxon>Actinotalea</taxon>
    </lineage>
</organism>
<evidence type="ECO:0000256" key="1">
    <source>
        <dbReference type="SAM" id="MobiDB-lite"/>
    </source>
</evidence>
<feature type="compositionally biased region" description="Acidic residues" evidence="1">
    <location>
        <begin position="401"/>
        <end position="413"/>
    </location>
</feature>
<dbReference type="CDD" id="cd00118">
    <property type="entry name" value="LysM"/>
    <property type="match status" value="2"/>
</dbReference>
<dbReference type="InterPro" id="IPR018392">
    <property type="entry name" value="LysM"/>
</dbReference>
<evidence type="ECO:0000256" key="2">
    <source>
        <dbReference type="SAM" id="Phobius"/>
    </source>
</evidence>
<dbReference type="Pfam" id="PF01476">
    <property type="entry name" value="LysM"/>
    <property type="match status" value="2"/>
</dbReference>
<protein>
    <recommendedName>
        <fullName evidence="3">LysM domain-containing protein</fullName>
    </recommendedName>
</protein>
<dbReference type="OrthoDB" id="8444614at2"/>
<feature type="transmembrane region" description="Helical" evidence="2">
    <location>
        <begin position="20"/>
        <end position="45"/>
    </location>
</feature>
<feature type="domain" description="LysM" evidence="3">
    <location>
        <begin position="269"/>
        <end position="325"/>
    </location>
</feature>
<feature type="transmembrane region" description="Helical" evidence="2">
    <location>
        <begin position="120"/>
        <end position="141"/>
    </location>
</feature>
<keyword evidence="2" id="KW-1133">Transmembrane helix</keyword>
<dbReference type="PANTHER" id="PTHR34700">
    <property type="entry name" value="POTASSIUM BINDING PROTEIN KBP"/>
    <property type="match status" value="1"/>
</dbReference>
<keyword evidence="2" id="KW-0812">Transmembrane</keyword>